<dbReference type="RefSeq" id="WP_184476319.1">
    <property type="nucleotide sequence ID" value="NZ_JACHOV010000010.1"/>
</dbReference>
<accession>A0A840HXF7</accession>
<protein>
    <submittedName>
        <fullName evidence="1">Uncharacterized protein</fullName>
    </submittedName>
</protein>
<organism evidence="1 2">
    <name type="scientific">Rhizorhapis suberifaciens</name>
    <name type="common">corky root of lettuce</name>
    <dbReference type="NCBI Taxonomy" id="13656"/>
    <lineage>
        <taxon>Bacteria</taxon>
        <taxon>Pseudomonadati</taxon>
        <taxon>Pseudomonadota</taxon>
        <taxon>Alphaproteobacteria</taxon>
        <taxon>Sphingomonadales</taxon>
        <taxon>Sphingomonadaceae</taxon>
        <taxon>Rhizorhapis</taxon>
    </lineage>
</organism>
<name>A0A840HXF7_9SPHN</name>
<dbReference type="Proteomes" id="UP000575068">
    <property type="component" value="Unassembled WGS sequence"/>
</dbReference>
<proteinExistence type="predicted"/>
<reference evidence="1 2" key="1">
    <citation type="submission" date="2020-08" db="EMBL/GenBank/DDBJ databases">
        <title>Genomic Encyclopedia of Type Strains, Phase IV (KMG-IV): sequencing the most valuable type-strain genomes for metagenomic binning, comparative biology and taxonomic classification.</title>
        <authorList>
            <person name="Goeker M."/>
        </authorList>
    </citation>
    <scope>NUCLEOTIDE SEQUENCE [LARGE SCALE GENOMIC DNA]</scope>
    <source>
        <strain evidence="1 2">DSM 7465</strain>
    </source>
</reference>
<keyword evidence="2" id="KW-1185">Reference proteome</keyword>
<evidence type="ECO:0000313" key="2">
    <source>
        <dbReference type="Proteomes" id="UP000575068"/>
    </source>
</evidence>
<dbReference type="EMBL" id="JACHOV010000010">
    <property type="protein sequence ID" value="MBB4642331.1"/>
    <property type="molecule type" value="Genomic_DNA"/>
</dbReference>
<comment type="caution">
    <text evidence="1">The sequence shown here is derived from an EMBL/GenBank/DDBJ whole genome shotgun (WGS) entry which is preliminary data.</text>
</comment>
<evidence type="ECO:0000313" key="1">
    <source>
        <dbReference type="EMBL" id="MBB4642331.1"/>
    </source>
</evidence>
<sequence length="218" mass="23936">MNDMTPVIVPKSDQISADDLIAGPLTIRIAEVDIRPGTEQPVTIHYDDDGGRPWKPCKSMCRVLVAAWGPDAKAYVGRAVTLYRDPKVKWGGMEVGGIRISHLSDIDREMVMALTATRGKRAPYTVKPLANAPVQRANDDPAAKWASAYIGKVNSFNSLDELEAFAADKAAKLDELKAKRPELHRDCADVLHARRLDLAVEGPADEQRGEAFADEDEF</sequence>
<gene>
    <name evidence="1" type="ORF">HNQ99_002656</name>
</gene>
<dbReference type="AlphaFoldDB" id="A0A840HXF7"/>